<dbReference type="AlphaFoldDB" id="A0A835S485"/>
<dbReference type="EMBL" id="JADCNM010000001">
    <property type="protein sequence ID" value="KAG0504035.1"/>
    <property type="molecule type" value="Genomic_DNA"/>
</dbReference>
<accession>A0A835S485</accession>
<protein>
    <submittedName>
        <fullName evidence="1">Uncharacterized protein</fullName>
    </submittedName>
</protein>
<proteinExistence type="predicted"/>
<name>A0A835S485_VANPL</name>
<sequence length="73" mass="7727">MNASQHAALPFHMHAKKLVGFFLIGNSDDAPVLLGGKDASPRPAALLGLPTGGACKNADERRFYLLDLPLSVL</sequence>
<organism evidence="1 2">
    <name type="scientific">Vanilla planifolia</name>
    <name type="common">Vanilla</name>
    <dbReference type="NCBI Taxonomy" id="51239"/>
    <lineage>
        <taxon>Eukaryota</taxon>
        <taxon>Viridiplantae</taxon>
        <taxon>Streptophyta</taxon>
        <taxon>Embryophyta</taxon>
        <taxon>Tracheophyta</taxon>
        <taxon>Spermatophyta</taxon>
        <taxon>Magnoliopsida</taxon>
        <taxon>Liliopsida</taxon>
        <taxon>Asparagales</taxon>
        <taxon>Orchidaceae</taxon>
        <taxon>Vanilloideae</taxon>
        <taxon>Vanilleae</taxon>
        <taxon>Vanilla</taxon>
    </lineage>
</organism>
<evidence type="ECO:0000313" key="2">
    <source>
        <dbReference type="Proteomes" id="UP000639772"/>
    </source>
</evidence>
<evidence type="ECO:0000313" key="1">
    <source>
        <dbReference type="EMBL" id="KAG0504035.1"/>
    </source>
</evidence>
<dbReference type="Proteomes" id="UP000639772">
    <property type="component" value="Chromosome 1"/>
</dbReference>
<reference evidence="1 2" key="1">
    <citation type="journal article" date="2020" name="Nat. Food">
        <title>A phased Vanilla planifolia genome enables genetic improvement of flavour and production.</title>
        <authorList>
            <person name="Hasing T."/>
            <person name="Tang H."/>
            <person name="Brym M."/>
            <person name="Khazi F."/>
            <person name="Huang T."/>
            <person name="Chambers A.H."/>
        </authorList>
    </citation>
    <scope>NUCLEOTIDE SEQUENCE [LARGE SCALE GENOMIC DNA]</scope>
    <source>
        <tissue evidence="1">Leaf</tissue>
    </source>
</reference>
<gene>
    <name evidence="1" type="ORF">HPP92_004107</name>
</gene>
<comment type="caution">
    <text evidence="1">The sequence shown here is derived from an EMBL/GenBank/DDBJ whole genome shotgun (WGS) entry which is preliminary data.</text>
</comment>